<proteinExistence type="predicted"/>
<dbReference type="RefSeq" id="XP_053588349.1">
    <property type="nucleotide sequence ID" value="XM_053724155.1"/>
</dbReference>
<reference evidence="1 2" key="1">
    <citation type="submission" date="2019-12" db="EMBL/GenBank/DDBJ databases">
        <title>Chromosome-level assembly of the Caenorhabditis remanei genome.</title>
        <authorList>
            <person name="Teterina A.A."/>
            <person name="Willis J.H."/>
            <person name="Phillips P.C."/>
        </authorList>
    </citation>
    <scope>NUCLEOTIDE SEQUENCE [LARGE SCALE GENOMIC DNA]</scope>
    <source>
        <strain evidence="1 2">PX506</strain>
        <tissue evidence="1">Whole organism</tissue>
    </source>
</reference>
<sequence>MFENWNRLPQETKYHCLKMLDFKSRCNARMAGRVEKHLIDSIPIKLQSVLMFHDTIGITVFVEEPKCVESEFIFSGTNMVTDVNEFVIFLFKNCTSVNRLTIDDLPDPVINSSWFGSALNAKWITLIDCSNNQIAKLAKNCNQSVIEILGSHALINLHQSDNTSVVCEVTNYFLNFEAPIGRKIIISTKSDGLLEEFDKTFENRVEKKSGNSVRLVSNDLRSHLVLIKEEQQINEYQFFILAVIPSEIEHGEEGEHVNYKEELLSPSDIS</sequence>
<evidence type="ECO:0000313" key="1">
    <source>
        <dbReference type="EMBL" id="KAF1763677.1"/>
    </source>
</evidence>
<dbReference type="CTD" id="78773668"/>
<dbReference type="EMBL" id="WUAV01000002">
    <property type="protein sequence ID" value="KAF1763677.1"/>
    <property type="molecule type" value="Genomic_DNA"/>
</dbReference>
<accession>A0A6A5H8X2</accession>
<comment type="caution">
    <text evidence="1">The sequence shown here is derived from an EMBL/GenBank/DDBJ whole genome shotgun (WGS) entry which is preliminary data.</text>
</comment>
<evidence type="ECO:0000313" key="2">
    <source>
        <dbReference type="Proteomes" id="UP000483820"/>
    </source>
</evidence>
<dbReference type="GeneID" id="78773668"/>
<evidence type="ECO:0008006" key="3">
    <source>
        <dbReference type="Google" id="ProtNLM"/>
    </source>
</evidence>
<name>A0A6A5H8X2_CAERE</name>
<organism evidence="1 2">
    <name type="scientific">Caenorhabditis remanei</name>
    <name type="common">Caenorhabditis vulgaris</name>
    <dbReference type="NCBI Taxonomy" id="31234"/>
    <lineage>
        <taxon>Eukaryota</taxon>
        <taxon>Metazoa</taxon>
        <taxon>Ecdysozoa</taxon>
        <taxon>Nematoda</taxon>
        <taxon>Chromadorea</taxon>
        <taxon>Rhabditida</taxon>
        <taxon>Rhabditina</taxon>
        <taxon>Rhabditomorpha</taxon>
        <taxon>Rhabditoidea</taxon>
        <taxon>Rhabditidae</taxon>
        <taxon>Peloderinae</taxon>
        <taxon>Caenorhabditis</taxon>
    </lineage>
</organism>
<protein>
    <recommendedName>
        <fullName evidence="3">DUF38 domain-containing protein</fullName>
    </recommendedName>
</protein>
<dbReference type="KEGG" id="crq:GCK72_003622"/>
<dbReference type="AlphaFoldDB" id="A0A6A5H8X2"/>
<dbReference type="InterPro" id="IPR042317">
    <property type="entry name" value="She-1-like"/>
</dbReference>
<dbReference type="PANTHER" id="PTHR31006:SF3">
    <property type="entry name" value="F-BOX DOMAIN-CONTAINING PROTEIN-RELATED"/>
    <property type="match status" value="1"/>
</dbReference>
<dbReference type="Proteomes" id="UP000483820">
    <property type="component" value="Chromosome II"/>
</dbReference>
<gene>
    <name evidence="1" type="ORF">GCK72_003622</name>
</gene>
<dbReference type="PANTHER" id="PTHR31006">
    <property type="entry name" value="F-BOX DOMAIN-CONTAINING PROTEIN-RELATED-RELATED"/>
    <property type="match status" value="1"/>
</dbReference>